<accession>A0ABV5LTB6</accession>
<organism evidence="2 3">
    <name type="scientific">Kineococcus gynurae</name>
    <dbReference type="NCBI Taxonomy" id="452979"/>
    <lineage>
        <taxon>Bacteria</taxon>
        <taxon>Bacillati</taxon>
        <taxon>Actinomycetota</taxon>
        <taxon>Actinomycetes</taxon>
        <taxon>Kineosporiales</taxon>
        <taxon>Kineosporiaceae</taxon>
        <taxon>Kineococcus</taxon>
    </lineage>
</organism>
<dbReference type="Gene3D" id="3.30.450.150">
    <property type="entry name" value="Haem-degrading domain"/>
    <property type="match status" value="1"/>
</dbReference>
<dbReference type="PANTHER" id="PTHR28255:SF1">
    <property type="entry name" value="UPF0303 PROTEIN YBR137W"/>
    <property type="match status" value="1"/>
</dbReference>
<dbReference type="Pfam" id="PF03928">
    <property type="entry name" value="HbpS-like"/>
    <property type="match status" value="1"/>
</dbReference>
<dbReference type="InterPro" id="IPR038084">
    <property type="entry name" value="PduO/GlcC-like_sf"/>
</dbReference>
<proteinExistence type="inferred from homology"/>
<evidence type="ECO:0000313" key="2">
    <source>
        <dbReference type="EMBL" id="MFB9377309.1"/>
    </source>
</evidence>
<dbReference type="RefSeq" id="WP_380139252.1">
    <property type="nucleotide sequence ID" value="NZ_JBHLUI010000010.1"/>
</dbReference>
<dbReference type="HAMAP" id="MF_00761">
    <property type="entry name" value="UPF0303"/>
    <property type="match status" value="1"/>
</dbReference>
<gene>
    <name evidence="2" type="ORF">ACFFVI_10025</name>
</gene>
<evidence type="ECO:0000313" key="3">
    <source>
        <dbReference type="Proteomes" id="UP001589748"/>
    </source>
</evidence>
<comment type="similarity">
    <text evidence="1">Belongs to the UPF0303 family.</text>
</comment>
<keyword evidence="3" id="KW-1185">Reference proteome</keyword>
<reference evidence="2 3" key="1">
    <citation type="submission" date="2024-09" db="EMBL/GenBank/DDBJ databases">
        <authorList>
            <person name="Sun Q."/>
            <person name="Mori K."/>
        </authorList>
    </citation>
    <scope>NUCLEOTIDE SEQUENCE [LARGE SCALE GENOMIC DNA]</scope>
    <source>
        <strain evidence="2 3">TISTR 1856</strain>
    </source>
</reference>
<dbReference type="Proteomes" id="UP001589748">
    <property type="component" value="Unassembled WGS sequence"/>
</dbReference>
<dbReference type="PANTHER" id="PTHR28255">
    <property type="match status" value="1"/>
</dbReference>
<evidence type="ECO:0000256" key="1">
    <source>
        <dbReference type="HAMAP-Rule" id="MF_00761"/>
    </source>
</evidence>
<sequence length="167" mass="18073">MGAASTGPAAAELLALLDEQEQRLRFDRLDDDVVWRLGCLLRERAVAGAKPFAVAIRRNGRTVFRCALPGSSADNDGWLDRKMAVVDRYGRSSWAVGTAFRVAGEEFDTHARLDTRVFAAHGGAFPLLVRGVGCVGSVAVSGLPEAEDHEFVVSVLEDFLRAESDAR</sequence>
<dbReference type="InterPro" id="IPR010371">
    <property type="entry name" value="YBR137W-like"/>
</dbReference>
<protein>
    <recommendedName>
        <fullName evidence="1">UPF0303 protein ACFFVI_10025</fullName>
    </recommendedName>
</protein>
<dbReference type="PIRSF" id="PIRSF008757">
    <property type="entry name" value="UCP008757"/>
    <property type="match status" value="1"/>
</dbReference>
<name>A0ABV5LTB6_9ACTN</name>
<comment type="caution">
    <text evidence="2">The sequence shown here is derived from an EMBL/GenBank/DDBJ whole genome shotgun (WGS) entry which is preliminary data.</text>
</comment>
<dbReference type="EMBL" id="JBHMDM010000005">
    <property type="protein sequence ID" value="MFB9377309.1"/>
    <property type="molecule type" value="Genomic_DNA"/>
</dbReference>
<dbReference type="SUPFAM" id="SSF143744">
    <property type="entry name" value="GlcG-like"/>
    <property type="match status" value="1"/>
</dbReference>
<dbReference type="InterPro" id="IPR005624">
    <property type="entry name" value="PduO/GlcC-like"/>
</dbReference>
<dbReference type="NCBIfam" id="NF002696">
    <property type="entry name" value="PRK02487.1-5"/>
    <property type="match status" value="1"/>
</dbReference>